<dbReference type="Gene3D" id="3.20.20.450">
    <property type="entry name" value="EAL domain"/>
    <property type="match status" value="1"/>
</dbReference>
<accession>A0ABX3KHW4</accession>
<name>A0ABX3KHW4_9GAMM</name>
<proteinExistence type="predicted"/>
<organism evidence="1 2">
    <name type="scientific">Salinivibrio sharmensis</name>
    <dbReference type="NCBI Taxonomy" id="390883"/>
    <lineage>
        <taxon>Bacteria</taxon>
        <taxon>Pseudomonadati</taxon>
        <taxon>Pseudomonadota</taxon>
        <taxon>Gammaproteobacteria</taxon>
        <taxon>Vibrionales</taxon>
        <taxon>Vibrionaceae</taxon>
        <taxon>Salinivibrio</taxon>
    </lineage>
</organism>
<dbReference type="InterPro" id="IPR035919">
    <property type="entry name" value="EAL_sf"/>
</dbReference>
<dbReference type="EMBL" id="MUFC01000005">
    <property type="protein sequence ID" value="OOE88996.1"/>
    <property type="molecule type" value="Genomic_DNA"/>
</dbReference>
<sequence>MPFYFNPILSLASMKASWHKAEKEYHNEKPSLFVSDFEYVLSEIKNNHTRPDTTRLAFSLPFSFLENIHLIEKMEMCLAYYGYKKNQFLLTIDECCVLASEIIKERVKSLSFRGFIVGIDNFFFRQGQAYNIFDLPFVSHLHIPKDVTKDLLCCDVSSNYVKGLLRLSEMTSTNIILDGVGPFEAAKIINGRSNVYCQERNLRSKVTLSELIYKENKQV</sequence>
<protein>
    <recommendedName>
        <fullName evidence="3">EAL domain-containing protein</fullName>
    </recommendedName>
</protein>
<dbReference type="Proteomes" id="UP000188627">
    <property type="component" value="Unassembled WGS sequence"/>
</dbReference>
<evidence type="ECO:0000313" key="1">
    <source>
        <dbReference type="EMBL" id="OOE88996.1"/>
    </source>
</evidence>
<gene>
    <name evidence="1" type="ORF">BZG74_07055</name>
</gene>
<evidence type="ECO:0000313" key="2">
    <source>
        <dbReference type="Proteomes" id="UP000188627"/>
    </source>
</evidence>
<comment type="caution">
    <text evidence="1">The sequence shown here is derived from an EMBL/GenBank/DDBJ whole genome shotgun (WGS) entry which is preliminary data.</text>
</comment>
<reference evidence="2" key="1">
    <citation type="submission" date="2017-01" db="EMBL/GenBank/DDBJ databases">
        <title>Draft genome of the species Salinivibrio sharmensis.</title>
        <authorList>
            <person name="Lopez-Hermoso C."/>
            <person name="De La Haba R."/>
            <person name="Sanchez-Porro C."/>
            <person name="Ventosa A."/>
        </authorList>
    </citation>
    <scope>NUCLEOTIDE SEQUENCE [LARGE SCALE GENOMIC DNA]</scope>
    <source>
        <strain evidence="2">CBH463</strain>
    </source>
</reference>
<evidence type="ECO:0008006" key="3">
    <source>
        <dbReference type="Google" id="ProtNLM"/>
    </source>
</evidence>
<keyword evidence="2" id="KW-1185">Reference proteome</keyword>
<dbReference type="SUPFAM" id="SSF141868">
    <property type="entry name" value="EAL domain-like"/>
    <property type="match status" value="1"/>
</dbReference>